<protein>
    <recommendedName>
        <fullName evidence="2">Anti-sigma factor antagonist</fullName>
    </recommendedName>
</protein>
<dbReference type="AlphaFoldDB" id="A0A2V3VAX0"/>
<evidence type="ECO:0000259" key="3">
    <source>
        <dbReference type="PROSITE" id="PS50801"/>
    </source>
</evidence>
<organism evidence="4 5">
    <name type="scientific">Blastomonas natatoria</name>
    <dbReference type="NCBI Taxonomy" id="34015"/>
    <lineage>
        <taxon>Bacteria</taxon>
        <taxon>Pseudomonadati</taxon>
        <taxon>Pseudomonadota</taxon>
        <taxon>Alphaproteobacteria</taxon>
        <taxon>Sphingomonadales</taxon>
        <taxon>Sphingomonadaceae</taxon>
        <taxon>Blastomonas</taxon>
    </lineage>
</organism>
<dbReference type="PROSITE" id="PS50801">
    <property type="entry name" value="STAS"/>
    <property type="match status" value="1"/>
</dbReference>
<evidence type="ECO:0000313" key="4">
    <source>
        <dbReference type="EMBL" id="PXW78956.1"/>
    </source>
</evidence>
<dbReference type="CDD" id="cd07043">
    <property type="entry name" value="STAS_anti-anti-sigma_factors"/>
    <property type="match status" value="1"/>
</dbReference>
<dbReference type="SUPFAM" id="SSF52091">
    <property type="entry name" value="SpoIIaa-like"/>
    <property type="match status" value="1"/>
</dbReference>
<accession>A0A2V3VAX0</accession>
<dbReference type="RefSeq" id="WP_244181448.1">
    <property type="nucleotide sequence ID" value="NZ_QJJM01000001.1"/>
</dbReference>
<dbReference type="PANTHER" id="PTHR33495">
    <property type="entry name" value="ANTI-SIGMA FACTOR ANTAGONIST TM_1081-RELATED-RELATED"/>
    <property type="match status" value="1"/>
</dbReference>
<reference evidence="4 5" key="1">
    <citation type="submission" date="2018-05" db="EMBL/GenBank/DDBJ databases">
        <title>Genomic Encyclopedia of Type Strains, Phase IV (KMG-IV): sequencing the most valuable type-strain genomes for metagenomic binning, comparative biology and taxonomic classification.</title>
        <authorList>
            <person name="Goeker M."/>
        </authorList>
    </citation>
    <scope>NUCLEOTIDE SEQUENCE [LARGE SCALE GENOMIC DNA]</scope>
    <source>
        <strain evidence="4 5">DSM 3183</strain>
    </source>
</reference>
<sequence length="111" mass="11814">MQWSSAQLQGCIVASPDGRVDEATAEAFTEHLVSSVTLAADCAGKKLIVDLAGLDYMSSRGLRALTLAKRQADAAGVAMALARPNEVMREILAISRYDKLFAVTDTIETAI</sequence>
<comment type="caution">
    <text evidence="4">The sequence shown here is derived from an EMBL/GenBank/DDBJ whole genome shotgun (WGS) entry which is preliminary data.</text>
</comment>
<evidence type="ECO:0000256" key="1">
    <source>
        <dbReference type="ARBA" id="ARBA00009013"/>
    </source>
</evidence>
<dbReference type="InterPro" id="IPR002645">
    <property type="entry name" value="STAS_dom"/>
</dbReference>
<name>A0A2V3VAX0_9SPHN</name>
<dbReference type="Gene3D" id="3.30.750.24">
    <property type="entry name" value="STAS domain"/>
    <property type="match status" value="1"/>
</dbReference>
<evidence type="ECO:0000256" key="2">
    <source>
        <dbReference type="RuleBase" id="RU003749"/>
    </source>
</evidence>
<dbReference type="GO" id="GO:0043856">
    <property type="term" value="F:anti-sigma factor antagonist activity"/>
    <property type="evidence" value="ECO:0007669"/>
    <property type="project" value="InterPro"/>
</dbReference>
<dbReference type="Pfam" id="PF01740">
    <property type="entry name" value="STAS"/>
    <property type="match status" value="1"/>
</dbReference>
<dbReference type="InterPro" id="IPR003658">
    <property type="entry name" value="Anti-sigma_ant"/>
</dbReference>
<gene>
    <name evidence="4" type="ORF">C7451_10118</name>
</gene>
<dbReference type="EMBL" id="QJJM01000001">
    <property type="protein sequence ID" value="PXW78956.1"/>
    <property type="molecule type" value="Genomic_DNA"/>
</dbReference>
<keyword evidence="5" id="KW-1185">Reference proteome</keyword>
<dbReference type="NCBIfam" id="TIGR00377">
    <property type="entry name" value="ant_ant_sig"/>
    <property type="match status" value="1"/>
</dbReference>
<dbReference type="Proteomes" id="UP000248014">
    <property type="component" value="Unassembled WGS sequence"/>
</dbReference>
<evidence type="ECO:0000313" key="5">
    <source>
        <dbReference type="Proteomes" id="UP000248014"/>
    </source>
</evidence>
<proteinExistence type="inferred from homology"/>
<dbReference type="InterPro" id="IPR036513">
    <property type="entry name" value="STAS_dom_sf"/>
</dbReference>
<feature type="domain" description="STAS" evidence="3">
    <location>
        <begin position="1"/>
        <end position="111"/>
    </location>
</feature>
<comment type="similarity">
    <text evidence="1 2">Belongs to the anti-sigma-factor antagonist family.</text>
</comment>